<proteinExistence type="predicted"/>
<name>A0A2S4V7S5_9BASI</name>
<evidence type="ECO:0000313" key="1">
    <source>
        <dbReference type="EMBL" id="POW05571.1"/>
    </source>
</evidence>
<gene>
    <name evidence="1" type="ORF">PSTT_09639</name>
</gene>
<reference evidence="1" key="1">
    <citation type="submission" date="2017-12" db="EMBL/GenBank/DDBJ databases">
        <title>Gene loss provides genomic basis for host adaptation in cereal stripe rust fungi.</title>
        <authorList>
            <person name="Xia C."/>
        </authorList>
    </citation>
    <scope>NUCLEOTIDE SEQUENCE [LARGE SCALE GENOMIC DNA]</scope>
    <source>
        <strain evidence="1">93-210</strain>
    </source>
</reference>
<dbReference type="VEuPathDB" id="FungiDB:PSTT_09639"/>
<sequence>MGAFCCKPSKFEGEGHQLTDVDVASSTQQPTATPVPDANPEAEGDEQDPREAAAEAAEARAEADQSRGTKGGEISKALADQPADGGRVDEAIAAGSQPADEKPIVVRSR</sequence>
<dbReference type="OrthoDB" id="2503286at2759"/>
<dbReference type="Proteomes" id="UP000239156">
    <property type="component" value="Unassembled WGS sequence"/>
</dbReference>
<dbReference type="VEuPathDB" id="FungiDB:PSHT_06657"/>
<keyword evidence="2" id="KW-1185">Reference proteome</keyword>
<protein>
    <submittedName>
        <fullName evidence="1">Uncharacterized protein</fullName>
    </submittedName>
</protein>
<organism evidence="1 2">
    <name type="scientific">Puccinia striiformis</name>
    <dbReference type="NCBI Taxonomy" id="27350"/>
    <lineage>
        <taxon>Eukaryota</taxon>
        <taxon>Fungi</taxon>
        <taxon>Dikarya</taxon>
        <taxon>Basidiomycota</taxon>
        <taxon>Pucciniomycotina</taxon>
        <taxon>Pucciniomycetes</taxon>
        <taxon>Pucciniales</taxon>
        <taxon>Pucciniaceae</taxon>
        <taxon>Puccinia</taxon>
    </lineage>
</organism>
<dbReference type="AlphaFoldDB" id="A0A2S4V7S5"/>
<evidence type="ECO:0000313" key="2">
    <source>
        <dbReference type="Proteomes" id="UP000239156"/>
    </source>
</evidence>
<comment type="caution">
    <text evidence="1">The sequence shown here is derived from an EMBL/GenBank/DDBJ whole genome shotgun (WGS) entry which is preliminary data.</text>
</comment>
<accession>A0A2S4V7S5</accession>
<dbReference type="EMBL" id="PKSL01000097">
    <property type="protein sequence ID" value="POW05571.1"/>
    <property type="molecule type" value="Genomic_DNA"/>
</dbReference>